<name>A0A0G0XMX1_9BACT</name>
<reference evidence="1 2" key="1">
    <citation type="journal article" date="2015" name="Nature">
        <title>rRNA introns, odd ribosomes, and small enigmatic genomes across a large radiation of phyla.</title>
        <authorList>
            <person name="Brown C.T."/>
            <person name="Hug L.A."/>
            <person name="Thomas B.C."/>
            <person name="Sharon I."/>
            <person name="Castelle C.J."/>
            <person name="Singh A."/>
            <person name="Wilkins M.J."/>
            <person name="Williams K.H."/>
            <person name="Banfield J.F."/>
        </authorList>
    </citation>
    <scope>NUCLEOTIDE SEQUENCE [LARGE SCALE GENOMIC DNA]</scope>
</reference>
<evidence type="ECO:0000313" key="1">
    <source>
        <dbReference type="EMBL" id="KKR98135.1"/>
    </source>
</evidence>
<organism evidence="1 2">
    <name type="scientific">Candidatus Uhrbacteria bacterium GW2011_GWC1_41_20</name>
    <dbReference type="NCBI Taxonomy" id="1618983"/>
    <lineage>
        <taxon>Bacteria</taxon>
        <taxon>Candidatus Uhriibacteriota</taxon>
    </lineage>
</organism>
<sequence>MISPEIREKKERYRESQMLNEKVEKKILDKIRKQESYSDVVFCPNKSCGVPVKIVDEPDMIILKCSMCGFEKKIKKV</sequence>
<evidence type="ECO:0000313" key="2">
    <source>
        <dbReference type="Proteomes" id="UP000033930"/>
    </source>
</evidence>
<comment type="caution">
    <text evidence="1">The sequence shown here is derived from an EMBL/GenBank/DDBJ whole genome shotgun (WGS) entry which is preliminary data.</text>
</comment>
<gene>
    <name evidence="1" type="ORF">UU50_C0021G0013</name>
</gene>
<protein>
    <submittedName>
        <fullName evidence="1">Uncharacterized protein</fullName>
    </submittedName>
</protein>
<proteinExistence type="predicted"/>
<dbReference type="EMBL" id="LCAW01000021">
    <property type="protein sequence ID" value="KKR98135.1"/>
    <property type="molecule type" value="Genomic_DNA"/>
</dbReference>
<accession>A0A0G0XMX1</accession>
<dbReference type="Proteomes" id="UP000033930">
    <property type="component" value="Unassembled WGS sequence"/>
</dbReference>
<dbReference type="AlphaFoldDB" id="A0A0G0XMX1"/>